<dbReference type="EMBL" id="HACG01022922">
    <property type="protein sequence ID" value="CEK69787.1"/>
    <property type="molecule type" value="Transcribed_RNA"/>
</dbReference>
<dbReference type="PROSITE" id="PS50157">
    <property type="entry name" value="ZINC_FINGER_C2H2_2"/>
    <property type="match status" value="6"/>
</dbReference>
<evidence type="ECO:0000256" key="6">
    <source>
        <dbReference type="ARBA" id="ARBA00023242"/>
    </source>
</evidence>
<name>A0A0B6ZMM8_9EUPU</name>
<feature type="domain" description="C2H2-type" evidence="10">
    <location>
        <begin position="441"/>
        <end position="469"/>
    </location>
</feature>
<sequence>MAAESTEIDFVHHIEDHSSKLVNNLNFQWKNQEYCDLAIISQNRSLSVHACVMSAFSPKIASMISKQKSQSQIGSLHAYTVEVKFSYDVMESIVTALYTGICQTSARLLKELLLAVKWLEAVELIAAVNKHIDSVNKHKKIDSFVKNNCNEHLDTDVVVLNSSQTSQNSIVAAEDVTNMVEVADNTPPSNFDINTHTSNFNVNSKRKETLNIKSNIIVKIPLTGTVNKKRPCDNDIMHNESPNVYHSNSTSGLSKSGKKIAKIENRDKQVDNSSEKQIHARALRSSRVKKRENLHIETVKSKNRKNIPKSKVEKKKPHIKKPPKDKTQEKKASFEYKMPHQQNDNKCVKGDQVSTEGNIVSPLIEEIHSHDLIKDELDLLVNNPSFIKCKKCHEKFTSMELYHSHELNHPTFACAECDQVFVSKLSLGKHVRTVHSGLEHLMCRYCGFEAKSQVELRKHSVDVHNDRRPFSCSYKGCKFTAVKHHQVVKHMIIHREEKDFTCSKCNMSFSRQIGLIYHQRACYQLQEFLCDLCGQSFNHSHSMRKHRRVIHFGDKPHKCSVCSSSFGDHRNLHRHMRIHDNSYPYACPVCKQQFRHSNSLKAHLTTKHKEHPENIQLNIEKRMQGTLGGINYKRILKNDLINTITSRVDIDIDWNQKKRSRKIKREVSSPTQMFESTTFPGEFFIAPEDSSFDTSNSNDLEFVMDSTHHVDGYAYTSRPLGLNVESGTVTEEGIGEMSNLVTCHTSSTTSLQILPATPVGWTEKIKSPQDVTLRLTGPPSLGQLDKQTSSLADNNSAMSIINIWETTPSATLTTS</sequence>
<feature type="domain" description="C2H2-type" evidence="10">
    <location>
        <begin position="412"/>
        <end position="440"/>
    </location>
</feature>
<feature type="compositionally biased region" description="Basic residues" evidence="8">
    <location>
        <begin position="279"/>
        <end position="290"/>
    </location>
</feature>
<dbReference type="AlphaFoldDB" id="A0A0B6ZMM8"/>
<evidence type="ECO:0000256" key="1">
    <source>
        <dbReference type="ARBA" id="ARBA00004123"/>
    </source>
</evidence>
<keyword evidence="4 7" id="KW-0863">Zinc-finger</keyword>
<dbReference type="InterPro" id="IPR000210">
    <property type="entry name" value="BTB/POZ_dom"/>
</dbReference>
<dbReference type="SUPFAM" id="SSF54695">
    <property type="entry name" value="POZ domain"/>
    <property type="match status" value="1"/>
</dbReference>
<dbReference type="GO" id="GO:0008270">
    <property type="term" value="F:zinc ion binding"/>
    <property type="evidence" value="ECO:0007669"/>
    <property type="project" value="UniProtKB-KW"/>
</dbReference>
<keyword evidence="5" id="KW-0862">Zinc</keyword>
<keyword evidence="2" id="KW-0479">Metal-binding</keyword>
<dbReference type="PROSITE" id="PS50097">
    <property type="entry name" value="BTB"/>
    <property type="match status" value="1"/>
</dbReference>
<dbReference type="Gene3D" id="3.30.710.10">
    <property type="entry name" value="Potassium Channel Kv1.1, Chain A"/>
    <property type="match status" value="1"/>
</dbReference>
<feature type="compositionally biased region" description="Polar residues" evidence="8">
    <location>
        <begin position="240"/>
        <end position="254"/>
    </location>
</feature>
<dbReference type="SMART" id="SM00225">
    <property type="entry name" value="BTB"/>
    <property type="match status" value="1"/>
</dbReference>
<feature type="domain" description="BTB" evidence="9">
    <location>
        <begin position="35"/>
        <end position="106"/>
    </location>
</feature>
<dbReference type="FunFam" id="3.30.160.60:FF:000446">
    <property type="entry name" value="Zinc finger protein"/>
    <property type="match status" value="1"/>
</dbReference>
<keyword evidence="6" id="KW-0539">Nucleus</keyword>
<feature type="compositionally biased region" description="Basic and acidic residues" evidence="8">
    <location>
        <begin position="291"/>
        <end position="300"/>
    </location>
</feature>
<evidence type="ECO:0000313" key="11">
    <source>
        <dbReference type="EMBL" id="CEK69787.1"/>
    </source>
</evidence>
<feature type="compositionally biased region" description="Basic residues" evidence="8">
    <location>
        <begin position="301"/>
        <end position="321"/>
    </location>
</feature>
<dbReference type="SUPFAM" id="SSF57667">
    <property type="entry name" value="beta-beta-alpha zinc fingers"/>
    <property type="match status" value="4"/>
</dbReference>
<dbReference type="PROSITE" id="PS00028">
    <property type="entry name" value="ZINC_FINGER_C2H2_1"/>
    <property type="match status" value="4"/>
</dbReference>
<dbReference type="Pfam" id="PF00096">
    <property type="entry name" value="zf-C2H2"/>
    <property type="match status" value="4"/>
</dbReference>
<evidence type="ECO:0000256" key="8">
    <source>
        <dbReference type="SAM" id="MobiDB-lite"/>
    </source>
</evidence>
<dbReference type="Gene3D" id="3.30.160.60">
    <property type="entry name" value="Classic Zinc Finger"/>
    <property type="match status" value="5"/>
</dbReference>
<feature type="compositionally biased region" description="Basic and acidic residues" evidence="8">
    <location>
        <begin position="261"/>
        <end position="278"/>
    </location>
</feature>
<dbReference type="EMBL" id="HACG01022923">
    <property type="protein sequence ID" value="CEK69788.1"/>
    <property type="molecule type" value="Transcribed_RNA"/>
</dbReference>
<dbReference type="GO" id="GO:0005634">
    <property type="term" value="C:nucleus"/>
    <property type="evidence" value="ECO:0007669"/>
    <property type="project" value="UniProtKB-SubCell"/>
</dbReference>
<feature type="non-terminal residue" evidence="12">
    <location>
        <position position="815"/>
    </location>
</feature>
<evidence type="ECO:0000256" key="5">
    <source>
        <dbReference type="ARBA" id="ARBA00022833"/>
    </source>
</evidence>
<evidence type="ECO:0000259" key="9">
    <source>
        <dbReference type="PROSITE" id="PS50097"/>
    </source>
</evidence>
<evidence type="ECO:0000313" key="12">
    <source>
        <dbReference type="EMBL" id="CEK69788.1"/>
    </source>
</evidence>
<feature type="domain" description="C2H2-type" evidence="10">
    <location>
        <begin position="557"/>
        <end position="584"/>
    </location>
</feature>
<dbReference type="PANTHER" id="PTHR24394">
    <property type="entry name" value="ZINC FINGER PROTEIN"/>
    <property type="match status" value="1"/>
</dbReference>
<keyword evidence="3" id="KW-0677">Repeat</keyword>
<dbReference type="InterPro" id="IPR011333">
    <property type="entry name" value="SKP1/BTB/POZ_sf"/>
</dbReference>
<accession>A0A0B6ZMM8</accession>
<dbReference type="GO" id="GO:0000981">
    <property type="term" value="F:DNA-binding transcription factor activity, RNA polymerase II-specific"/>
    <property type="evidence" value="ECO:0007669"/>
    <property type="project" value="TreeGrafter"/>
</dbReference>
<gene>
    <name evidence="12" type="primary">ORF71584</name>
    <name evidence="11" type="synonym">ORF71580</name>
</gene>
<evidence type="ECO:0000256" key="3">
    <source>
        <dbReference type="ARBA" id="ARBA00022737"/>
    </source>
</evidence>
<dbReference type="SMART" id="SM00355">
    <property type="entry name" value="ZnF_C2H2"/>
    <property type="match status" value="8"/>
</dbReference>
<evidence type="ECO:0000256" key="7">
    <source>
        <dbReference type="PROSITE-ProRule" id="PRU00042"/>
    </source>
</evidence>
<dbReference type="InterPro" id="IPR036236">
    <property type="entry name" value="Znf_C2H2_sf"/>
</dbReference>
<reference evidence="12" key="1">
    <citation type="submission" date="2014-12" db="EMBL/GenBank/DDBJ databases">
        <title>Insight into the proteome of Arion vulgaris.</title>
        <authorList>
            <person name="Aradska J."/>
            <person name="Bulat T."/>
            <person name="Smidak R."/>
            <person name="Sarate P."/>
            <person name="Gangsoo J."/>
            <person name="Sialana F."/>
            <person name="Bilban M."/>
            <person name="Lubec G."/>
        </authorList>
    </citation>
    <scope>NUCLEOTIDE SEQUENCE</scope>
    <source>
        <tissue evidence="12">Skin</tissue>
    </source>
</reference>
<feature type="domain" description="C2H2-type" evidence="10">
    <location>
        <begin position="500"/>
        <end position="528"/>
    </location>
</feature>
<dbReference type="Pfam" id="PF00651">
    <property type="entry name" value="BTB"/>
    <property type="match status" value="1"/>
</dbReference>
<feature type="region of interest" description="Disordered" evidence="8">
    <location>
        <begin position="235"/>
        <end position="330"/>
    </location>
</feature>
<proteinExistence type="predicted"/>
<protein>
    <recommendedName>
        <fullName evidence="13">BTB domain-containing protein</fullName>
    </recommendedName>
</protein>
<dbReference type="PANTHER" id="PTHR24394:SF29">
    <property type="entry name" value="MYONEURIN"/>
    <property type="match status" value="1"/>
</dbReference>
<comment type="subcellular location">
    <subcellularLocation>
        <location evidence="1">Nucleus</location>
    </subcellularLocation>
</comment>
<dbReference type="InterPro" id="IPR013087">
    <property type="entry name" value="Znf_C2H2_type"/>
</dbReference>
<feature type="domain" description="C2H2-type" evidence="10">
    <location>
        <begin position="528"/>
        <end position="556"/>
    </location>
</feature>
<evidence type="ECO:0008006" key="13">
    <source>
        <dbReference type="Google" id="ProtNLM"/>
    </source>
</evidence>
<feature type="domain" description="C2H2-type" evidence="10">
    <location>
        <begin position="585"/>
        <end position="612"/>
    </location>
</feature>
<evidence type="ECO:0000256" key="2">
    <source>
        <dbReference type="ARBA" id="ARBA00022723"/>
    </source>
</evidence>
<organism evidence="12">
    <name type="scientific">Arion vulgaris</name>
    <dbReference type="NCBI Taxonomy" id="1028688"/>
    <lineage>
        <taxon>Eukaryota</taxon>
        <taxon>Metazoa</taxon>
        <taxon>Spiralia</taxon>
        <taxon>Lophotrochozoa</taxon>
        <taxon>Mollusca</taxon>
        <taxon>Gastropoda</taxon>
        <taxon>Heterobranchia</taxon>
        <taxon>Euthyneura</taxon>
        <taxon>Panpulmonata</taxon>
        <taxon>Eupulmonata</taxon>
        <taxon>Stylommatophora</taxon>
        <taxon>Helicina</taxon>
        <taxon>Arionoidea</taxon>
        <taxon>Arionidae</taxon>
        <taxon>Arion</taxon>
    </lineage>
</organism>
<evidence type="ECO:0000256" key="4">
    <source>
        <dbReference type="ARBA" id="ARBA00022771"/>
    </source>
</evidence>
<evidence type="ECO:0000259" key="10">
    <source>
        <dbReference type="PROSITE" id="PS50157"/>
    </source>
</evidence>